<reference evidence="2" key="1">
    <citation type="submission" date="2014-09" db="EMBL/GenBank/DDBJ databases">
        <title>Genome sequence of the luminous mushroom Mycena chlorophos for searching fungal bioluminescence genes.</title>
        <authorList>
            <person name="Tanaka Y."/>
            <person name="Kasuga D."/>
            <person name="Oba Y."/>
            <person name="Hase S."/>
            <person name="Sato K."/>
            <person name="Oba Y."/>
            <person name="Sakakibara Y."/>
        </authorList>
    </citation>
    <scope>NUCLEOTIDE SEQUENCE</scope>
</reference>
<protein>
    <submittedName>
        <fullName evidence="2">Uncharacterized protein</fullName>
    </submittedName>
</protein>
<evidence type="ECO:0000313" key="2">
    <source>
        <dbReference type="EMBL" id="GAT43435.1"/>
    </source>
</evidence>
<feature type="non-terminal residue" evidence="2">
    <location>
        <position position="92"/>
    </location>
</feature>
<dbReference type="EMBL" id="DF838998">
    <property type="protein sequence ID" value="GAT43435.1"/>
    <property type="molecule type" value="Genomic_DNA"/>
</dbReference>
<sequence length="92" mass="10179">MSRAANSIAVVSVDAPPQSTQNRRAVEKDFSELQDSELLKVIKYKDQLDVLLKHGYLSKGVQELIKLIATASNEGHLNKHVRHLTISGSIDL</sequence>
<gene>
    <name evidence="2" type="ORF">MCHLO_01115</name>
</gene>
<evidence type="ECO:0000313" key="3">
    <source>
        <dbReference type="Proteomes" id="UP000815677"/>
    </source>
</evidence>
<keyword evidence="3" id="KW-1185">Reference proteome</keyword>
<proteinExistence type="predicted"/>
<accession>A0ABQ0KX69</accession>
<dbReference type="Proteomes" id="UP000815677">
    <property type="component" value="Unassembled WGS sequence"/>
</dbReference>
<evidence type="ECO:0000256" key="1">
    <source>
        <dbReference type="SAM" id="MobiDB-lite"/>
    </source>
</evidence>
<organism evidence="2 3">
    <name type="scientific">Mycena chlorophos</name>
    <name type="common">Agaric fungus</name>
    <name type="synonym">Agaricus chlorophos</name>
    <dbReference type="NCBI Taxonomy" id="658473"/>
    <lineage>
        <taxon>Eukaryota</taxon>
        <taxon>Fungi</taxon>
        <taxon>Dikarya</taxon>
        <taxon>Basidiomycota</taxon>
        <taxon>Agaricomycotina</taxon>
        <taxon>Agaricomycetes</taxon>
        <taxon>Agaricomycetidae</taxon>
        <taxon>Agaricales</taxon>
        <taxon>Marasmiineae</taxon>
        <taxon>Mycenaceae</taxon>
        <taxon>Mycena</taxon>
    </lineage>
</organism>
<feature type="region of interest" description="Disordered" evidence="1">
    <location>
        <begin position="1"/>
        <end position="24"/>
    </location>
</feature>
<name>A0ABQ0KX69_MYCCL</name>